<keyword evidence="3" id="KW-1185">Reference proteome</keyword>
<comment type="caution">
    <text evidence="2">The sequence shown here is derived from an EMBL/GenBank/DDBJ whole genome shotgun (WGS) entry which is preliminary data.</text>
</comment>
<sequence>MNMIPRIDFAVAAAATSSNLPVVALHGTAMNAATWTGLREHAGSRLSFSAPTLAGSMAGTGGARELEETTDAVAREILQPGKALHLVGHDFGAVVVMKIAAAHPGHVASLTLVEPTAFNVLSPTDETSGPIRRDVMRTMAQMRASLANGDTHGAMECYIDCINGQGTWGRTAPVHRQDLSGLASRALSDLHSVTADRMTPAELATIVCPVLLIRGGRTSRALQHLALEIRRSVPFVREEVIEGAGHFPHLTDPHLVDPMIVEFLVRVDRQWQDSTVTLRQAA</sequence>
<dbReference type="RefSeq" id="WP_106203170.1">
    <property type="nucleotide sequence ID" value="NZ_PVTD01000001.1"/>
</dbReference>
<dbReference type="EMBL" id="PVTD01000001">
    <property type="protein sequence ID" value="PRY26401.1"/>
    <property type="molecule type" value="Genomic_DNA"/>
</dbReference>
<gene>
    <name evidence="2" type="ORF">CLV78_101496</name>
</gene>
<dbReference type="PANTHER" id="PTHR43194:SF2">
    <property type="entry name" value="PEROXISOMAL MEMBRANE PROTEIN LPX1"/>
    <property type="match status" value="1"/>
</dbReference>
<dbReference type="InterPro" id="IPR029058">
    <property type="entry name" value="AB_hydrolase_fold"/>
</dbReference>
<dbReference type="SUPFAM" id="SSF53474">
    <property type="entry name" value="alpha/beta-Hydrolases"/>
    <property type="match status" value="1"/>
</dbReference>
<dbReference type="Proteomes" id="UP000239480">
    <property type="component" value="Unassembled WGS sequence"/>
</dbReference>
<dbReference type="InterPro" id="IPR000073">
    <property type="entry name" value="AB_hydrolase_1"/>
</dbReference>
<dbReference type="PANTHER" id="PTHR43194">
    <property type="entry name" value="HYDROLASE ALPHA/BETA FOLD FAMILY"/>
    <property type="match status" value="1"/>
</dbReference>
<proteinExistence type="predicted"/>
<dbReference type="Gene3D" id="3.40.50.1820">
    <property type="entry name" value="alpha/beta hydrolase"/>
    <property type="match status" value="1"/>
</dbReference>
<feature type="domain" description="AB hydrolase-1" evidence="1">
    <location>
        <begin position="22"/>
        <end position="256"/>
    </location>
</feature>
<organism evidence="2 3">
    <name type="scientific">Aliiruegeria haliotis</name>
    <dbReference type="NCBI Taxonomy" id="1280846"/>
    <lineage>
        <taxon>Bacteria</taxon>
        <taxon>Pseudomonadati</taxon>
        <taxon>Pseudomonadota</taxon>
        <taxon>Alphaproteobacteria</taxon>
        <taxon>Rhodobacterales</taxon>
        <taxon>Roseobacteraceae</taxon>
        <taxon>Aliiruegeria</taxon>
    </lineage>
</organism>
<evidence type="ECO:0000259" key="1">
    <source>
        <dbReference type="Pfam" id="PF12697"/>
    </source>
</evidence>
<dbReference type="AlphaFoldDB" id="A0A2T0RYZ7"/>
<dbReference type="InterPro" id="IPR050228">
    <property type="entry name" value="Carboxylesterase_BioH"/>
</dbReference>
<dbReference type="Pfam" id="PF12697">
    <property type="entry name" value="Abhydrolase_6"/>
    <property type="match status" value="1"/>
</dbReference>
<name>A0A2T0RYZ7_9RHOB</name>
<protein>
    <submittedName>
        <fullName evidence="2">Pimeloyl-ACP methyl ester carboxylesterase</fullName>
    </submittedName>
</protein>
<reference evidence="2 3" key="1">
    <citation type="submission" date="2018-03" db="EMBL/GenBank/DDBJ databases">
        <title>Genomic Encyclopedia of Archaeal and Bacterial Type Strains, Phase II (KMG-II): from individual species to whole genera.</title>
        <authorList>
            <person name="Goeker M."/>
        </authorList>
    </citation>
    <scope>NUCLEOTIDE SEQUENCE [LARGE SCALE GENOMIC DNA]</scope>
    <source>
        <strain evidence="2 3">DSM 29328</strain>
    </source>
</reference>
<evidence type="ECO:0000313" key="2">
    <source>
        <dbReference type="EMBL" id="PRY26401.1"/>
    </source>
</evidence>
<accession>A0A2T0RYZ7</accession>
<evidence type="ECO:0000313" key="3">
    <source>
        <dbReference type="Proteomes" id="UP000239480"/>
    </source>
</evidence>